<organism evidence="8 9">
    <name type="scientific">Phaedon cochleariae</name>
    <name type="common">Mustard beetle</name>
    <dbReference type="NCBI Taxonomy" id="80249"/>
    <lineage>
        <taxon>Eukaryota</taxon>
        <taxon>Metazoa</taxon>
        <taxon>Ecdysozoa</taxon>
        <taxon>Arthropoda</taxon>
        <taxon>Hexapoda</taxon>
        <taxon>Insecta</taxon>
        <taxon>Pterygota</taxon>
        <taxon>Neoptera</taxon>
        <taxon>Endopterygota</taxon>
        <taxon>Coleoptera</taxon>
        <taxon>Polyphaga</taxon>
        <taxon>Cucujiformia</taxon>
        <taxon>Chrysomeloidea</taxon>
        <taxon>Chrysomelidae</taxon>
        <taxon>Chrysomelinae</taxon>
        <taxon>Chrysomelini</taxon>
        <taxon>Phaedon</taxon>
    </lineage>
</organism>
<dbReference type="GO" id="GO:0005576">
    <property type="term" value="C:extracellular region"/>
    <property type="evidence" value="ECO:0007669"/>
    <property type="project" value="InterPro"/>
</dbReference>
<feature type="signal peptide" evidence="6">
    <location>
        <begin position="1"/>
        <end position="18"/>
    </location>
</feature>
<keyword evidence="3" id="KW-0677">Repeat</keyword>
<dbReference type="Pfam" id="PF01607">
    <property type="entry name" value="CBM_14"/>
    <property type="match status" value="2"/>
</dbReference>
<dbReference type="SMART" id="SM00494">
    <property type="entry name" value="ChtBD2"/>
    <property type="match status" value="2"/>
</dbReference>
<evidence type="ECO:0000256" key="5">
    <source>
        <dbReference type="ARBA" id="ARBA00023180"/>
    </source>
</evidence>
<evidence type="ECO:0000313" key="9">
    <source>
        <dbReference type="Proteomes" id="UP001153737"/>
    </source>
</evidence>
<dbReference type="AlphaFoldDB" id="A0A9P0GK11"/>
<dbReference type="InterPro" id="IPR002557">
    <property type="entry name" value="Chitin-bd_dom"/>
</dbReference>
<dbReference type="Proteomes" id="UP001153737">
    <property type="component" value="Chromosome 1"/>
</dbReference>
<dbReference type="EMBL" id="OU896707">
    <property type="protein sequence ID" value="CAH1116689.1"/>
    <property type="molecule type" value="Genomic_DNA"/>
</dbReference>
<dbReference type="InterPro" id="IPR051940">
    <property type="entry name" value="Chitin_bind-dev_reg"/>
</dbReference>
<feature type="domain" description="Chitin-binding type-2" evidence="7">
    <location>
        <begin position="34"/>
        <end position="94"/>
    </location>
</feature>
<dbReference type="PROSITE" id="PS50940">
    <property type="entry name" value="CHIT_BIND_II"/>
    <property type="match status" value="1"/>
</dbReference>
<feature type="chain" id="PRO_5040256521" description="Chitin-binding type-2 domain-containing protein" evidence="6">
    <location>
        <begin position="19"/>
        <end position="155"/>
    </location>
</feature>
<evidence type="ECO:0000256" key="3">
    <source>
        <dbReference type="ARBA" id="ARBA00022737"/>
    </source>
</evidence>
<keyword evidence="4" id="KW-1015">Disulfide bond</keyword>
<dbReference type="Gene3D" id="2.170.140.10">
    <property type="entry name" value="Chitin binding domain"/>
    <property type="match status" value="1"/>
</dbReference>
<sequence>MVLKLYLLFGAIWVLTYSQGILTDGSLPKFLSTEIPCPENGIFRSDPTDCSRFRVCVEDRVYTFSCPSNLFFNHKTRRCDYEHLIEPPDGYCEYPEIMYDKPHFCDCQKYVFCNSGIPAILKCPTGFHFNLTSGIIQVSSSTNRINVCTEGDCHV</sequence>
<evidence type="ECO:0000313" key="8">
    <source>
        <dbReference type="EMBL" id="CAH1116689.1"/>
    </source>
</evidence>
<evidence type="ECO:0000256" key="2">
    <source>
        <dbReference type="ARBA" id="ARBA00022729"/>
    </source>
</evidence>
<gene>
    <name evidence="8" type="ORF">PHAECO_LOCUS1073</name>
</gene>
<protein>
    <recommendedName>
        <fullName evidence="7">Chitin-binding type-2 domain-containing protein</fullName>
    </recommendedName>
</protein>
<evidence type="ECO:0000256" key="6">
    <source>
        <dbReference type="SAM" id="SignalP"/>
    </source>
</evidence>
<reference evidence="8" key="2">
    <citation type="submission" date="2022-10" db="EMBL/GenBank/DDBJ databases">
        <authorList>
            <consortium name="ENA_rothamsted_submissions"/>
            <consortium name="culmorum"/>
            <person name="King R."/>
        </authorList>
    </citation>
    <scope>NUCLEOTIDE SEQUENCE</scope>
</reference>
<keyword evidence="9" id="KW-1185">Reference proteome</keyword>
<reference evidence="8" key="1">
    <citation type="submission" date="2022-01" db="EMBL/GenBank/DDBJ databases">
        <authorList>
            <person name="King R."/>
        </authorList>
    </citation>
    <scope>NUCLEOTIDE SEQUENCE</scope>
</reference>
<dbReference type="OrthoDB" id="6774271at2759"/>
<keyword evidence="1" id="KW-0147">Chitin-binding</keyword>
<evidence type="ECO:0000256" key="4">
    <source>
        <dbReference type="ARBA" id="ARBA00023157"/>
    </source>
</evidence>
<keyword evidence="2 6" id="KW-0732">Signal</keyword>
<dbReference type="SUPFAM" id="SSF57625">
    <property type="entry name" value="Invertebrate chitin-binding proteins"/>
    <property type="match status" value="2"/>
</dbReference>
<evidence type="ECO:0000256" key="1">
    <source>
        <dbReference type="ARBA" id="ARBA00022669"/>
    </source>
</evidence>
<name>A0A9P0GK11_PHACE</name>
<dbReference type="PANTHER" id="PTHR23301">
    <property type="entry name" value="CHITIN BINDING PERITROPHIN-A"/>
    <property type="match status" value="1"/>
</dbReference>
<keyword evidence="5" id="KW-0325">Glycoprotein</keyword>
<dbReference type="InterPro" id="IPR036508">
    <property type="entry name" value="Chitin-bd_dom_sf"/>
</dbReference>
<proteinExistence type="predicted"/>
<accession>A0A9P0GK11</accession>
<dbReference type="PANTHER" id="PTHR23301:SF0">
    <property type="entry name" value="CHITIN-BINDING TYPE-2 DOMAIN-CONTAINING PROTEIN-RELATED"/>
    <property type="match status" value="1"/>
</dbReference>
<evidence type="ECO:0000259" key="7">
    <source>
        <dbReference type="PROSITE" id="PS50940"/>
    </source>
</evidence>
<dbReference type="GO" id="GO:0008061">
    <property type="term" value="F:chitin binding"/>
    <property type="evidence" value="ECO:0007669"/>
    <property type="project" value="UniProtKB-KW"/>
</dbReference>